<evidence type="ECO:0000313" key="2">
    <source>
        <dbReference type="EMBL" id="CAA9565644.1"/>
    </source>
</evidence>
<feature type="compositionally biased region" description="Basic residues" evidence="1">
    <location>
        <begin position="11"/>
        <end position="44"/>
    </location>
</feature>
<organism evidence="2">
    <name type="scientific">uncultured Thermomicrobiales bacterium</name>
    <dbReference type="NCBI Taxonomy" id="1645740"/>
    <lineage>
        <taxon>Bacteria</taxon>
        <taxon>Pseudomonadati</taxon>
        <taxon>Thermomicrobiota</taxon>
        <taxon>Thermomicrobia</taxon>
        <taxon>Thermomicrobiales</taxon>
        <taxon>environmental samples</taxon>
    </lineage>
</organism>
<feature type="region of interest" description="Disordered" evidence="1">
    <location>
        <begin position="1"/>
        <end position="108"/>
    </location>
</feature>
<name>A0A6J4V1A1_9BACT</name>
<dbReference type="EMBL" id="CADCWF010000203">
    <property type="protein sequence ID" value="CAA9565644.1"/>
    <property type="molecule type" value="Genomic_DNA"/>
</dbReference>
<feature type="compositionally biased region" description="Basic residues" evidence="1">
    <location>
        <begin position="87"/>
        <end position="99"/>
    </location>
</feature>
<accession>A0A6J4V1A1</accession>
<evidence type="ECO:0000256" key="1">
    <source>
        <dbReference type="SAM" id="MobiDB-lite"/>
    </source>
</evidence>
<proteinExistence type="predicted"/>
<sequence>GPDGRDDRRGRPPRLRHLRPRRHVRLPRRPQPIRRQPVRGRRGQRGGPLRLRGDPAGPTRDRGPARLGSGGTMAAADRALAGPPRDRPRRPLPAPHRRPSQGLRGQEG</sequence>
<reference evidence="2" key="1">
    <citation type="submission" date="2020-02" db="EMBL/GenBank/DDBJ databases">
        <authorList>
            <person name="Meier V. D."/>
        </authorList>
    </citation>
    <scope>NUCLEOTIDE SEQUENCE</scope>
    <source>
        <strain evidence="2">AVDCRST_MAG59</strain>
    </source>
</reference>
<feature type="non-terminal residue" evidence="2">
    <location>
        <position position="108"/>
    </location>
</feature>
<feature type="compositionally biased region" description="Basic and acidic residues" evidence="1">
    <location>
        <begin position="1"/>
        <end position="10"/>
    </location>
</feature>
<gene>
    <name evidence="2" type="ORF">AVDCRST_MAG59-2988</name>
</gene>
<protein>
    <submittedName>
        <fullName evidence="2">Uncharacterized protein</fullName>
    </submittedName>
</protein>
<feature type="non-terminal residue" evidence="2">
    <location>
        <position position="1"/>
    </location>
</feature>
<dbReference type="AlphaFoldDB" id="A0A6J4V1A1"/>
<feature type="compositionally biased region" description="Low complexity" evidence="1">
    <location>
        <begin position="74"/>
        <end position="83"/>
    </location>
</feature>